<evidence type="ECO:0000313" key="3">
    <source>
        <dbReference type="Proteomes" id="UP000831068"/>
    </source>
</evidence>
<sequence length="497" mass="57849">MTSCSSVKNHNEQMLEMISPENLREDVDFTYSKLQQLHPKLYWYISKEQLDFKFDSLKATINKPLNSVQFYFKLQPIIAQIKEGHLSLKIPSRRLSRKEIKTLKNKKGLFGRFEYRIENNHLYFTENKDSIKNIVPGTELLEINNEPVSKYIKKYSALINSDGDNRTFQRYFLSDTFFNFYVAEKGILDSAKIKTLYNKEVKLITLKRDVKNEKELAKEKIDSKRTPEKKVNDYVAFSNSYNRSFRFLDKDSAIAYIKIKSFSGTYSEKFYKQTFSEIKKARSSYLIIDIRDNYGGSLSEINDLYSYLVQQPFVLIKPSQLTSRMSPFRTNYFRKTNPINYTFKTFAYPGFFFHHLLSVYKGKDGISYYKMKESKPTKPKEDCFKGKIYVLINGSSFSASSVFSSKLKNDERAVLVGEETGGANDGTVAGFYSYQKLPHSKIELPIGLLLVQPNINFEEKHRGVFPNFPVIESLQDIIDKKDVQLQWILNKISADKN</sequence>
<dbReference type="Gene3D" id="3.90.226.10">
    <property type="entry name" value="2-enoyl-CoA Hydratase, Chain A, domain 1"/>
    <property type="match status" value="1"/>
</dbReference>
<dbReference type="InterPro" id="IPR005151">
    <property type="entry name" value="Tail-specific_protease"/>
</dbReference>
<dbReference type="SUPFAM" id="SSF52096">
    <property type="entry name" value="ClpP/crotonase"/>
    <property type="match status" value="1"/>
</dbReference>
<dbReference type="Pfam" id="PF03572">
    <property type="entry name" value="Peptidase_S41"/>
    <property type="match status" value="1"/>
</dbReference>
<proteinExistence type="predicted"/>
<feature type="domain" description="Tail specific protease" evidence="1">
    <location>
        <begin position="218"/>
        <end position="458"/>
    </location>
</feature>
<dbReference type="PANTHER" id="PTHR32060:SF30">
    <property type="entry name" value="CARBOXY-TERMINAL PROCESSING PROTEASE CTPA"/>
    <property type="match status" value="1"/>
</dbReference>
<evidence type="ECO:0000259" key="1">
    <source>
        <dbReference type="SMART" id="SM00245"/>
    </source>
</evidence>
<dbReference type="SMART" id="SM00245">
    <property type="entry name" value="TSPc"/>
    <property type="match status" value="1"/>
</dbReference>
<dbReference type="InterPro" id="IPR029045">
    <property type="entry name" value="ClpP/crotonase-like_dom_sf"/>
</dbReference>
<evidence type="ECO:0000313" key="2">
    <source>
        <dbReference type="EMBL" id="UOE39057.1"/>
    </source>
</evidence>
<reference evidence="2 3" key="1">
    <citation type="submission" date="2022-03" db="EMBL/GenBank/DDBJ databases">
        <title>Chryseobacterium sp. isolated from the Andong Sikhe.</title>
        <authorList>
            <person name="Won M."/>
            <person name="Kim S.-J."/>
            <person name="Kwon S.-W."/>
        </authorList>
    </citation>
    <scope>NUCLEOTIDE SEQUENCE [LARGE SCALE GENOMIC DNA]</scope>
    <source>
        <strain evidence="2 3">ADR-1</strain>
    </source>
</reference>
<keyword evidence="3" id="KW-1185">Reference proteome</keyword>
<accession>A0ABY4BIR3</accession>
<organism evidence="2 3">
    <name type="scientific">Chryseobacterium oryzae</name>
    <dbReference type="NCBI Taxonomy" id="2929799"/>
    <lineage>
        <taxon>Bacteria</taxon>
        <taxon>Pseudomonadati</taxon>
        <taxon>Bacteroidota</taxon>
        <taxon>Flavobacteriia</taxon>
        <taxon>Flavobacteriales</taxon>
        <taxon>Weeksellaceae</taxon>
        <taxon>Chryseobacterium group</taxon>
        <taxon>Chryseobacterium</taxon>
    </lineage>
</organism>
<protein>
    <submittedName>
        <fullName evidence="2">S41 family peptidase</fullName>
    </submittedName>
</protein>
<dbReference type="PANTHER" id="PTHR32060">
    <property type="entry name" value="TAIL-SPECIFIC PROTEASE"/>
    <property type="match status" value="1"/>
</dbReference>
<dbReference type="EMBL" id="CP094529">
    <property type="protein sequence ID" value="UOE39057.1"/>
    <property type="molecule type" value="Genomic_DNA"/>
</dbReference>
<dbReference type="RefSeq" id="WP_243577239.1">
    <property type="nucleotide sequence ID" value="NZ_CP094529.1"/>
</dbReference>
<dbReference type="Proteomes" id="UP000831068">
    <property type="component" value="Chromosome"/>
</dbReference>
<gene>
    <name evidence="2" type="ORF">MTP08_04615</name>
</gene>
<name>A0ABY4BIR3_9FLAO</name>